<keyword evidence="4" id="KW-0131">Cell cycle</keyword>
<accession>A0A8H7ETJ9</accession>
<evidence type="ECO:0000256" key="2">
    <source>
        <dbReference type="ARBA" id="ARBA00022618"/>
    </source>
</evidence>
<dbReference type="Gene3D" id="1.25.10.10">
    <property type="entry name" value="Leucine-rich Repeat Variant"/>
    <property type="match status" value="2"/>
</dbReference>
<dbReference type="Proteomes" id="UP000605846">
    <property type="component" value="Unassembled WGS sequence"/>
</dbReference>
<dbReference type="PANTHER" id="PTHR12827:SF3">
    <property type="entry name" value="ANAPHASE-PROMOTING COMPLEX SUBUNIT 1"/>
    <property type="match status" value="1"/>
</dbReference>
<gene>
    <name evidence="6" type="primary">APC1</name>
    <name evidence="6" type="ORF">EC973_006361</name>
</gene>
<evidence type="ECO:0000259" key="5">
    <source>
        <dbReference type="Pfam" id="PF12859"/>
    </source>
</evidence>
<comment type="similarity">
    <text evidence="1">Belongs to the APC1 family.</text>
</comment>
<dbReference type="GO" id="GO:0007091">
    <property type="term" value="P:metaphase/anaphase transition of mitotic cell cycle"/>
    <property type="evidence" value="ECO:0007669"/>
    <property type="project" value="TreeGrafter"/>
</dbReference>
<name>A0A8H7ETJ9_9FUNG</name>
<dbReference type="PANTHER" id="PTHR12827">
    <property type="entry name" value="MEIOTIC CHECKPOINT REGULATOR TSG24 FAMILY MEMBER"/>
    <property type="match status" value="1"/>
</dbReference>
<evidence type="ECO:0000313" key="6">
    <source>
        <dbReference type="EMBL" id="KAF7732106.1"/>
    </source>
</evidence>
<organism evidence="6 7">
    <name type="scientific">Apophysomyces ossiformis</name>
    <dbReference type="NCBI Taxonomy" id="679940"/>
    <lineage>
        <taxon>Eukaryota</taxon>
        <taxon>Fungi</taxon>
        <taxon>Fungi incertae sedis</taxon>
        <taxon>Mucoromycota</taxon>
        <taxon>Mucoromycotina</taxon>
        <taxon>Mucoromycetes</taxon>
        <taxon>Mucorales</taxon>
        <taxon>Mucorineae</taxon>
        <taxon>Mucoraceae</taxon>
        <taxon>Apophysomyces</taxon>
    </lineage>
</organism>
<evidence type="ECO:0000256" key="1">
    <source>
        <dbReference type="ARBA" id="ARBA00010547"/>
    </source>
</evidence>
<protein>
    <submittedName>
        <fullName evidence="6">Anaphase-promoting complex subunit 1</fullName>
    </submittedName>
</protein>
<dbReference type="Pfam" id="PF12859">
    <property type="entry name" value="ANAPC1"/>
    <property type="match status" value="1"/>
</dbReference>
<dbReference type="EMBL" id="JABAYA010000004">
    <property type="protein sequence ID" value="KAF7732106.1"/>
    <property type="molecule type" value="Genomic_DNA"/>
</dbReference>
<evidence type="ECO:0000256" key="3">
    <source>
        <dbReference type="ARBA" id="ARBA00022776"/>
    </source>
</evidence>
<dbReference type="GO" id="GO:0070979">
    <property type="term" value="P:protein K11-linked ubiquitination"/>
    <property type="evidence" value="ECO:0007669"/>
    <property type="project" value="TreeGrafter"/>
</dbReference>
<dbReference type="InterPro" id="IPR011989">
    <property type="entry name" value="ARM-like"/>
</dbReference>
<evidence type="ECO:0000313" key="7">
    <source>
        <dbReference type="Proteomes" id="UP000605846"/>
    </source>
</evidence>
<dbReference type="InterPro" id="IPR024990">
    <property type="entry name" value="Apc1"/>
</dbReference>
<dbReference type="GO" id="GO:0005680">
    <property type="term" value="C:anaphase-promoting complex"/>
    <property type="evidence" value="ECO:0007669"/>
    <property type="project" value="InterPro"/>
</dbReference>
<dbReference type="OrthoDB" id="26401at2759"/>
<keyword evidence="7" id="KW-1185">Reference proteome</keyword>
<keyword evidence="2" id="KW-0132">Cell division</keyword>
<proteinExistence type="inferred from homology"/>
<comment type="caution">
    <text evidence="6">The sequence shown here is derived from an EMBL/GenBank/DDBJ whole genome shotgun (WGS) entry which is preliminary data.</text>
</comment>
<reference evidence="6" key="1">
    <citation type="submission" date="2020-01" db="EMBL/GenBank/DDBJ databases">
        <title>Genome Sequencing of Three Apophysomyces-Like Fungal Strains Confirms a Novel Fungal Genus in the Mucoromycota with divergent Burkholderia-like Endosymbiotic Bacteria.</title>
        <authorList>
            <person name="Stajich J.E."/>
            <person name="Macias A.M."/>
            <person name="Carter-House D."/>
            <person name="Lovett B."/>
            <person name="Kasson L.R."/>
            <person name="Berry K."/>
            <person name="Grigoriev I."/>
            <person name="Chang Y."/>
            <person name="Spatafora J."/>
            <person name="Kasson M.T."/>
        </authorList>
    </citation>
    <scope>NUCLEOTIDE SEQUENCE</scope>
    <source>
        <strain evidence="6">NRRL A-21654</strain>
    </source>
</reference>
<dbReference type="GO" id="GO:0031145">
    <property type="term" value="P:anaphase-promoting complex-dependent catabolic process"/>
    <property type="evidence" value="ECO:0007669"/>
    <property type="project" value="TreeGrafter"/>
</dbReference>
<feature type="domain" description="Anaphase-promoting complex subunit 1 N-terminal" evidence="5">
    <location>
        <begin position="88"/>
        <end position="210"/>
    </location>
</feature>
<dbReference type="InterPro" id="IPR049255">
    <property type="entry name" value="Apc1_N"/>
</dbReference>
<dbReference type="GO" id="GO:0051301">
    <property type="term" value="P:cell division"/>
    <property type="evidence" value="ECO:0007669"/>
    <property type="project" value="UniProtKB-KW"/>
</dbReference>
<keyword evidence="3" id="KW-0498">Mitosis</keyword>
<sequence>MLEEFGAFTPCGQEHVTKHAHLIETSAQVIDFTVLRQRSKRLPESSSTTSTSNYALYPAYHLRSSLPGDPDSIPYNRPTSPVWKRLPNDAQALEEELYVVGPAVVWSRGSHVLKTLKHETEQLQLACFAWFPFKQMDNKKQKVPATYSTLSAQDSMENAILRKALCIVLSNAVKFHFSDGTSYYVPLPFFVQRICALDIGLLLQYERKNDGSRFVEDPLSAGRTNFASIRHLRGDAEPVIVKEDSTGSHRFSFSSDQEIVFSSSIEAKQRWLVTFHTGERLHYVWSYEAIRQSNGIAQREIPSFKNPISLQLRWKEKGKRKAKSSVDVRSTAFIAHNVRGTELLCIMNSHRHQLKVLDTEKLMANDKDAQLFELTATSAIPICATRSGMNDILVVTDDKLMLHINAEIEPLPIPLPQHMSSPVELKDPVHHRFSLMCSDRHIWRVALDGTPRSGLVRDCLAAVNCALSEASYSMFQKRFTETLLNQPLANIRTESEWESFIYTFFSFLNIHKCSEGMDIDQTLNFPFNKCIAKCQETSCYNAEIAKNIDLLVKNLHLAYEDYRLAKLRRSLLHKLGGFLLTLCSMIGEDAWMGYYVSHGLTRIPSLTYCILYDDNVKLGDPPDIRFFLRCIFQDKDKNATLEENLGVARITPAEGIVDSTYGYNAKLVWLIYQAMNGDIADLGKGVELIVSHGYRREDIQRLIVDVAAPILSTMDQLKLEPPRGLSQEAYAFLGCYETAVGQMETRPGIIDPNAMISQLSIRQLSQGRDMHAIFLEESAESTSQSAYGSSDLLDANTEKARFGYNGVVAALRYALNSERMPDLKIPEGLELRTLAMSVGRGIFSYGTFIPDIAKPFPIEPMTLSARLTAEKTIVTLDEATLQSDYLDWPKFHNGVAAGLRLSPNCSIDGAWIYSCRPNQADPQHAGFLLALGLNGNLRQLSPARRYEYLAHPLCELEKVGFLLGEAVAYRRTKSSSVTKVLSVDIPALAAPHTMSLQHSSIIKATSLLSMGLVYLESNDRRMVEVMLQEIGRHANHDPLNSSSNYESCALAAGFALGFITLGDGEKSCSLTDLSLRGKLYHFMTGMPFVTPTVNLDVTSPAATIALGLMYLKTEDTQMAARMNILETRPYLNYVRPDFLLLRVVAKNLIMWSTIRPTEEWVSKQLPEFMRHPSQMEEDDTRVWDIEASRQAEYNIITGACLCIGLRYAGSKDMQAFRYLLSRFDAFMKLVNVTPQLLTAIDTESEIAVGFQAHITKSALRTGVDVIATSAAMVMAGTGNLELLERLKELHRKVSGTENYGNHMATHIAMGLLFAGVGGYTLNTSNEAIAGLLCALYPFYPTTTTDNKYHVQAWRHLWILALTPRNY</sequence>
<dbReference type="GO" id="GO:0060090">
    <property type="term" value="F:molecular adaptor activity"/>
    <property type="evidence" value="ECO:0007669"/>
    <property type="project" value="TreeGrafter"/>
</dbReference>
<evidence type="ECO:0000256" key="4">
    <source>
        <dbReference type="ARBA" id="ARBA00023306"/>
    </source>
</evidence>